<dbReference type="Proteomes" id="UP000743001">
    <property type="component" value="Unassembled WGS sequence"/>
</dbReference>
<comment type="caution">
    <text evidence="3">The sequence shown here is derived from an EMBL/GenBank/DDBJ whole genome shotgun (WGS) entry which is preliminary data.</text>
</comment>
<gene>
    <name evidence="3" type="ORF">KQJ23_04085</name>
</gene>
<evidence type="ECO:0000259" key="2">
    <source>
        <dbReference type="PROSITE" id="PS50943"/>
    </source>
</evidence>
<keyword evidence="4" id="KW-1185">Reference proteome</keyword>
<proteinExistence type="predicted"/>
<name>A0ABS6FM23_9BACL</name>
<organism evidence="3 4">
    <name type="scientific">Paenibacillus brevis</name>
    <dbReference type="NCBI Taxonomy" id="2841508"/>
    <lineage>
        <taxon>Bacteria</taxon>
        <taxon>Bacillati</taxon>
        <taxon>Bacillota</taxon>
        <taxon>Bacilli</taxon>
        <taxon>Bacillales</taxon>
        <taxon>Paenibacillaceae</taxon>
        <taxon>Paenibacillus</taxon>
    </lineage>
</organism>
<feature type="domain" description="HTH cro/C1-type" evidence="2">
    <location>
        <begin position="9"/>
        <end position="63"/>
    </location>
</feature>
<sequence length="164" mass="18523">MNLLIGSQIRSLRKQKGITQEQLGASLGISTQAVSKWENNIALPDITMVPPLANFFNVSIDELFGHHLNEKTQKIKEICDQAYVFRESNPSQARTLIENGLMSYPDDDLLLNHLLYVCSTSEEPDYVISVASKLISLTNDIAVKYDALRFSHMLIRLKGRRSML</sequence>
<dbReference type="CDD" id="cd00093">
    <property type="entry name" value="HTH_XRE"/>
    <property type="match status" value="1"/>
</dbReference>
<dbReference type="Pfam" id="PF01381">
    <property type="entry name" value="HTH_3"/>
    <property type="match status" value="1"/>
</dbReference>
<dbReference type="PANTHER" id="PTHR46558:SF11">
    <property type="entry name" value="HTH-TYPE TRANSCRIPTIONAL REGULATOR XRE"/>
    <property type="match status" value="1"/>
</dbReference>
<protein>
    <submittedName>
        <fullName evidence="3">Helix-turn-helix domain-containing protein</fullName>
    </submittedName>
</protein>
<evidence type="ECO:0000256" key="1">
    <source>
        <dbReference type="ARBA" id="ARBA00023125"/>
    </source>
</evidence>
<dbReference type="SMART" id="SM00530">
    <property type="entry name" value="HTH_XRE"/>
    <property type="match status" value="1"/>
</dbReference>
<evidence type="ECO:0000313" key="3">
    <source>
        <dbReference type="EMBL" id="MBU5671006.1"/>
    </source>
</evidence>
<dbReference type="PROSITE" id="PS50943">
    <property type="entry name" value="HTH_CROC1"/>
    <property type="match status" value="1"/>
</dbReference>
<dbReference type="EMBL" id="JAHLQJ010000003">
    <property type="protein sequence ID" value="MBU5671006.1"/>
    <property type="molecule type" value="Genomic_DNA"/>
</dbReference>
<keyword evidence="1" id="KW-0238">DNA-binding</keyword>
<accession>A0ABS6FM23</accession>
<dbReference type="InterPro" id="IPR001387">
    <property type="entry name" value="Cro/C1-type_HTH"/>
</dbReference>
<evidence type="ECO:0000313" key="4">
    <source>
        <dbReference type="Proteomes" id="UP000743001"/>
    </source>
</evidence>
<dbReference type="PANTHER" id="PTHR46558">
    <property type="entry name" value="TRACRIPTIONAL REGULATORY PROTEIN-RELATED-RELATED"/>
    <property type="match status" value="1"/>
</dbReference>
<reference evidence="3 4" key="1">
    <citation type="submission" date="2021-06" db="EMBL/GenBank/DDBJ databases">
        <authorList>
            <person name="Sun Q."/>
            <person name="Li D."/>
        </authorList>
    </citation>
    <scope>NUCLEOTIDE SEQUENCE [LARGE SCALE GENOMIC DNA]</scope>
    <source>
        <strain evidence="3 4">MSJ-6</strain>
    </source>
</reference>